<evidence type="ECO:0000313" key="2">
    <source>
        <dbReference type="Proteomes" id="UP000664277"/>
    </source>
</evidence>
<dbReference type="AlphaFoldDB" id="A0A8J7PD26"/>
<gene>
    <name evidence="1" type="ORF">J0M35_01180</name>
</gene>
<dbReference type="Proteomes" id="UP000664277">
    <property type="component" value="Unassembled WGS sequence"/>
</dbReference>
<organism evidence="1 2">
    <name type="scientific">Candidatus Obscuribacter phosphatis</name>
    <dbReference type="NCBI Taxonomy" id="1906157"/>
    <lineage>
        <taxon>Bacteria</taxon>
        <taxon>Bacillati</taxon>
        <taxon>Candidatus Melainabacteria</taxon>
        <taxon>Candidatus Obscuribacterales</taxon>
        <taxon>Candidatus Obscuribacteraceae</taxon>
        <taxon>Candidatus Obscuribacter</taxon>
    </lineage>
</organism>
<sequence>MNFKEYVSLACRQLPALEGLQNCQNLDQALRFLESIGIAVINMDLLSQDEFTLDLIFPISKSSRCLVLAAS</sequence>
<accession>A0A8J7PD26</accession>
<dbReference type="EMBL" id="JAFLCK010000001">
    <property type="protein sequence ID" value="MBN8658947.1"/>
    <property type="molecule type" value="Genomic_DNA"/>
</dbReference>
<name>A0A8J7PD26_9BACT</name>
<reference evidence="1" key="1">
    <citation type="submission" date="2021-02" db="EMBL/GenBank/DDBJ databases">
        <title>Genome-Resolved Metagenomics of a Microbial Community Performing Photosynthetic Biological Nutrient Removal.</title>
        <authorList>
            <person name="Mcdaniel E.A."/>
        </authorList>
    </citation>
    <scope>NUCLEOTIDE SEQUENCE</scope>
    <source>
        <strain evidence="1">UWPOB_OBS1</strain>
    </source>
</reference>
<protein>
    <submittedName>
        <fullName evidence="1">Uncharacterized protein</fullName>
    </submittedName>
</protein>
<proteinExistence type="predicted"/>
<comment type="caution">
    <text evidence="1">The sequence shown here is derived from an EMBL/GenBank/DDBJ whole genome shotgun (WGS) entry which is preliminary data.</text>
</comment>
<evidence type="ECO:0000313" key="1">
    <source>
        <dbReference type="EMBL" id="MBN8658947.1"/>
    </source>
</evidence>